<feature type="domain" description="Response regulatory" evidence="10">
    <location>
        <begin position="7"/>
        <end position="121"/>
    </location>
</feature>
<dbReference type="PROSITE" id="PS00675">
    <property type="entry name" value="SIGMA54_INTERACT_1"/>
    <property type="match status" value="1"/>
</dbReference>
<dbReference type="InterPro" id="IPR011006">
    <property type="entry name" value="CheY-like_superfamily"/>
</dbReference>
<comment type="caution">
    <text evidence="11">The sequence shown here is derived from an EMBL/GenBank/DDBJ whole genome shotgun (WGS) entry which is preliminary data.</text>
</comment>
<keyword evidence="5" id="KW-0805">Transcription regulation</keyword>
<accession>A0A7C2NCL9</accession>
<dbReference type="SMART" id="SM00382">
    <property type="entry name" value="AAA"/>
    <property type="match status" value="1"/>
</dbReference>
<dbReference type="InterPro" id="IPR009057">
    <property type="entry name" value="Homeodomain-like_sf"/>
</dbReference>
<dbReference type="SUPFAM" id="SSF46689">
    <property type="entry name" value="Homeodomain-like"/>
    <property type="match status" value="1"/>
</dbReference>
<dbReference type="PANTHER" id="PTHR32071">
    <property type="entry name" value="TRANSCRIPTIONAL REGULATORY PROTEIN"/>
    <property type="match status" value="1"/>
</dbReference>
<dbReference type="AlphaFoldDB" id="A0A7C2NCL9"/>
<evidence type="ECO:0000256" key="5">
    <source>
        <dbReference type="ARBA" id="ARBA00023015"/>
    </source>
</evidence>
<keyword evidence="3" id="KW-0067">ATP-binding</keyword>
<evidence type="ECO:0000256" key="4">
    <source>
        <dbReference type="ARBA" id="ARBA00023012"/>
    </source>
</evidence>
<evidence type="ECO:0000256" key="3">
    <source>
        <dbReference type="ARBA" id="ARBA00022840"/>
    </source>
</evidence>
<dbReference type="GO" id="GO:0006355">
    <property type="term" value="P:regulation of DNA-templated transcription"/>
    <property type="evidence" value="ECO:0007669"/>
    <property type="project" value="InterPro"/>
</dbReference>
<evidence type="ECO:0000259" key="10">
    <source>
        <dbReference type="PROSITE" id="PS50110"/>
    </source>
</evidence>
<keyword evidence="6" id="KW-0238">DNA-binding</keyword>
<dbReference type="InterPro" id="IPR002197">
    <property type="entry name" value="HTH_Fis"/>
</dbReference>
<dbReference type="PROSITE" id="PS50110">
    <property type="entry name" value="RESPONSE_REGULATORY"/>
    <property type="match status" value="1"/>
</dbReference>
<dbReference type="Gene3D" id="1.10.10.60">
    <property type="entry name" value="Homeodomain-like"/>
    <property type="match status" value="1"/>
</dbReference>
<evidence type="ECO:0000256" key="2">
    <source>
        <dbReference type="ARBA" id="ARBA00022741"/>
    </source>
</evidence>
<dbReference type="InterPro" id="IPR002078">
    <property type="entry name" value="Sigma_54_int"/>
</dbReference>
<dbReference type="SUPFAM" id="SSF52540">
    <property type="entry name" value="P-loop containing nucleoside triphosphate hydrolases"/>
    <property type="match status" value="1"/>
</dbReference>
<evidence type="ECO:0000256" key="6">
    <source>
        <dbReference type="ARBA" id="ARBA00023125"/>
    </source>
</evidence>
<feature type="domain" description="Sigma-54 factor interaction" evidence="9">
    <location>
        <begin position="145"/>
        <end position="374"/>
    </location>
</feature>
<dbReference type="Gene3D" id="3.40.50.2300">
    <property type="match status" value="1"/>
</dbReference>
<dbReference type="CDD" id="cd00009">
    <property type="entry name" value="AAA"/>
    <property type="match status" value="1"/>
</dbReference>
<dbReference type="PRINTS" id="PR01590">
    <property type="entry name" value="HTHFIS"/>
</dbReference>
<dbReference type="InterPro" id="IPR025662">
    <property type="entry name" value="Sigma_54_int_dom_ATP-bd_1"/>
</dbReference>
<dbReference type="GO" id="GO:0000160">
    <property type="term" value="P:phosphorelay signal transduction system"/>
    <property type="evidence" value="ECO:0007669"/>
    <property type="project" value="UniProtKB-KW"/>
</dbReference>
<evidence type="ECO:0000256" key="8">
    <source>
        <dbReference type="PROSITE-ProRule" id="PRU00169"/>
    </source>
</evidence>
<dbReference type="Pfam" id="PF00072">
    <property type="entry name" value="Response_reg"/>
    <property type="match status" value="1"/>
</dbReference>
<keyword evidence="4" id="KW-0902">Two-component regulatory system</keyword>
<dbReference type="FunFam" id="3.40.50.2300:FF:000018">
    <property type="entry name" value="DNA-binding transcriptional regulator NtrC"/>
    <property type="match status" value="1"/>
</dbReference>
<dbReference type="InterPro" id="IPR003593">
    <property type="entry name" value="AAA+_ATPase"/>
</dbReference>
<dbReference type="Gene3D" id="3.40.50.300">
    <property type="entry name" value="P-loop containing nucleotide triphosphate hydrolases"/>
    <property type="match status" value="1"/>
</dbReference>
<keyword evidence="7" id="KW-0804">Transcription</keyword>
<dbReference type="InterPro" id="IPR025944">
    <property type="entry name" value="Sigma_54_int_dom_CS"/>
</dbReference>
<dbReference type="SMART" id="SM00448">
    <property type="entry name" value="REC"/>
    <property type="match status" value="1"/>
</dbReference>
<dbReference type="InterPro" id="IPR058031">
    <property type="entry name" value="AAA_lid_NorR"/>
</dbReference>
<evidence type="ECO:0000313" key="11">
    <source>
        <dbReference type="EMBL" id="HET47607.1"/>
    </source>
</evidence>
<dbReference type="InterPro" id="IPR025943">
    <property type="entry name" value="Sigma_54_int_dom_ATP-bd_2"/>
</dbReference>
<dbReference type="PROSITE" id="PS00676">
    <property type="entry name" value="SIGMA54_INTERACT_2"/>
    <property type="match status" value="1"/>
</dbReference>
<dbReference type="Pfam" id="PF00158">
    <property type="entry name" value="Sigma54_activat"/>
    <property type="match status" value="1"/>
</dbReference>
<dbReference type="FunFam" id="3.40.50.300:FF:000006">
    <property type="entry name" value="DNA-binding transcriptional regulator NtrC"/>
    <property type="match status" value="1"/>
</dbReference>
<keyword evidence="2" id="KW-0547">Nucleotide-binding</keyword>
<dbReference type="Gene3D" id="1.10.8.60">
    <property type="match status" value="1"/>
</dbReference>
<dbReference type="Pfam" id="PF02954">
    <property type="entry name" value="HTH_8"/>
    <property type="match status" value="1"/>
</dbReference>
<dbReference type="PROSITE" id="PS50045">
    <property type="entry name" value="SIGMA54_INTERACT_4"/>
    <property type="match status" value="1"/>
</dbReference>
<organism evidence="11">
    <name type="scientific">Thermoanaerobaculum aquaticum</name>
    <dbReference type="NCBI Taxonomy" id="1312852"/>
    <lineage>
        <taxon>Bacteria</taxon>
        <taxon>Pseudomonadati</taxon>
        <taxon>Acidobacteriota</taxon>
        <taxon>Thermoanaerobaculia</taxon>
        <taxon>Thermoanaerobaculales</taxon>
        <taxon>Thermoanaerobaculaceae</taxon>
        <taxon>Thermoanaerobaculum</taxon>
    </lineage>
</organism>
<dbReference type="PANTHER" id="PTHR32071:SF122">
    <property type="entry name" value="SIGMA FACTOR"/>
    <property type="match status" value="1"/>
</dbReference>
<dbReference type="PROSITE" id="PS00688">
    <property type="entry name" value="SIGMA54_INTERACT_3"/>
    <property type="match status" value="1"/>
</dbReference>
<sequence>MNTRNARLLIVDDELHMRESLARWFLEDGYEVETAGDAKAALALLGRQTFDAIITDIRMPGMDGLELLKQIKEVNPHATIILITAYASVASAVEALKAGAYDYLVKPFDPEELSRVVERACERARLQQENIALKERLAAAGRELVVGESEAMKRVMSLVETVAPTETTVMIRGESGTGKELIARLIHANSPRAFGPLVAVNCGALPEGVLESELFGHERGAFTGAVARRKGKLELADGGTLFLDEVGEISPKVQVELLRVLEEKQLVRVGGTQPVRVDFRVVCATNRDLEQAVREGTFREDLYYRLAVFRIDLPPLRERKEDILPIANHYLQKFADAMGRKVTGFSPKAQELLLSYPWPGNIRELINAVERALVVCREGPVLPEHLPITPSKPVSLPKDDDLSLEAVERRHIEYVLERCSYNITQAARLLGIDRVTLYNRMRRYGINWHQRER</sequence>
<reference evidence="11" key="1">
    <citation type="journal article" date="2020" name="mSystems">
        <title>Genome- and Community-Level Interaction Insights into Carbon Utilization and Element Cycling Functions of Hydrothermarchaeota in Hydrothermal Sediment.</title>
        <authorList>
            <person name="Zhou Z."/>
            <person name="Liu Y."/>
            <person name="Xu W."/>
            <person name="Pan J."/>
            <person name="Luo Z.H."/>
            <person name="Li M."/>
        </authorList>
    </citation>
    <scope>NUCLEOTIDE SEQUENCE [LARGE SCALE GENOMIC DNA]</scope>
    <source>
        <strain evidence="11">SpSt-299</strain>
    </source>
</reference>
<dbReference type="GO" id="GO:0005524">
    <property type="term" value="F:ATP binding"/>
    <property type="evidence" value="ECO:0007669"/>
    <property type="project" value="UniProtKB-KW"/>
</dbReference>
<dbReference type="GO" id="GO:0043565">
    <property type="term" value="F:sequence-specific DNA binding"/>
    <property type="evidence" value="ECO:0007669"/>
    <property type="project" value="InterPro"/>
</dbReference>
<proteinExistence type="predicted"/>
<dbReference type="EMBL" id="DSMR01000400">
    <property type="protein sequence ID" value="HET47607.1"/>
    <property type="molecule type" value="Genomic_DNA"/>
</dbReference>
<dbReference type="SUPFAM" id="SSF52172">
    <property type="entry name" value="CheY-like"/>
    <property type="match status" value="1"/>
</dbReference>
<protein>
    <submittedName>
        <fullName evidence="11">Sigma-54-dependent Fis family transcriptional regulator</fullName>
    </submittedName>
</protein>
<evidence type="ECO:0000256" key="1">
    <source>
        <dbReference type="ARBA" id="ARBA00022553"/>
    </source>
</evidence>
<evidence type="ECO:0000259" key="9">
    <source>
        <dbReference type="PROSITE" id="PS50045"/>
    </source>
</evidence>
<gene>
    <name evidence="11" type="ORF">ENQ31_05545</name>
</gene>
<evidence type="ECO:0000256" key="7">
    <source>
        <dbReference type="ARBA" id="ARBA00023163"/>
    </source>
</evidence>
<keyword evidence="1 8" id="KW-0597">Phosphoprotein</keyword>
<dbReference type="InterPro" id="IPR027417">
    <property type="entry name" value="P-loop_NTPase"/>
</dbReference>
<feature type="modified residue" description="4-aspartylphosphate" evidence="8">
    <location>
        <position position="56"/>
    </location>
</feature>
<dbReference type="InterPro" id="IPR001789">
    <property type="entry name" value="Sig_transdc_resp-reg_receiver"/>
</dbReference>
<dbReference type="Pfam" id="PF25601">
    <property type="entry name" value="AAA_lid_14"/>
    <property type="match status" value="1"/>
</dbReference>
<name>A0A7C2NCL9_9BACT</name>